<dbReference type="Proteomes" id="UP000216024">
    <property type="component" value="Unassembled WGS sequence"/>
</dbReference>
<reference evidence="1 2" key="1">
    <citation type="submission" date="2017-06" db="EMBL/GenBank/DDBJ databases">
        <title>Draft genome sequence of anaerobic fermentative bacterium Anaeromicrobium sediminis DY2726D isolated from West Pacific Ocean sediments.</title>
        <authorList>
            <person name="Zeng X."/>
        </authorList>
    </citation>
    <scope>NUCLEOTIDE SEQUENCE [LARGE SCALE GENOMIC DNA]</scope>
    <source>
        <strain evidence="1 2">DY2726D</strain>
    </source>
</reference>
<keyword evidence="2" id="KW-1185">Reference proteome</keyword>
<sequence>MAGKKVLYGLGIGFLGYILRSNTKQNKGVNEYELEGISINLGQNMKLEDDLKNKTKTIRNQLETIKSQMNDINKKLQIK</sequence>
<organism evidence="1 2">
    <name type="scientific">Anaeromicrobium sediminis</name>
    <dbReference type="NCBI Taxonomy" id="1478221"/>
    <lineage>
        <taxon>Bacteria</taxon>
        <taxon>Bacillati</taxon>
        <taxon>Bacillota</taxon>
        <taxon>Clostridia</taxon>
        <taxon>Peptostreptococcales</taxon>
        <taxon>Thermotaleaceae</taxon>
        <taxon>Anaeromicrobium</taxon>
    </lineage>
</organism>
<evidence type="ECO:0000313" key="2">
    <source>
        <dbReference type="Proteomes" id="UP000216024"/>
    </source>
</evidence>
<dbReference type="AlphaFoldDB" id="A0A267MLB8"/>
<protein>
    <submittedName>
        <fullName evidence="1">Uncharacterized protein</fullName>
    </submittedName>
</protein>
<name>A0A267MLB8_9FIRM</name>
<dbReference type="RefSeq" id="WP_095131840.1">
    <property type="nucleotide sequence ID" value="NZ_NIBG01000003.1"/>
</dbReference>
<evidence type="ECO:0000313" key="1">
    <source>
        <dbReference type="EMBL" id="PAB60379.1"/>
    </source>
</evidence>
<comment type="caution">
    <text evidence="1">The sequence shown here is derived from an EMBL/GenBank/DDBJ whole genome shotgun (WGS) entry which is preliminary data.</text>
</comment>
<accession>A0A267MLB8</accession>
<dbReference type="EMBL" id="NIBG01000003">
    <property type="protein sequence ID" value="PAB60379.1"/>
    <property type="molecule type" value="Genomic_DNA"/>
</dbReference>
<gene>
    <name evidence="1" type="ORF">CCE28_05650</name>
</gene>
<proteinExistence type="predicted"/>